<dbReference type="GO" id="GO:0016625">
    <property type="term" value="F:oxidoreductase activity, acting on the aldehyde or oxo group of donors, iron-sulfur protein as acceptor"/>
    <property type="evidence" value="ECO:0007669"/>
    <property type="project" value="InterPro"/>
</dbReference>
<proteinExistence type="predicted"/>
<protein>
    <recommendedName>
        <fullName evidence="1">Aldehyde ferredoxin oxidoreductase N-terminal domain-containing protein</fullName>
    </recommendedName>
</protein>
<evidence type="ECO:0000313" key="2">
    <source>
        <dbReference type="EMBL" id="GAF93168.1"/>
    </source>
</evidence>
<dbReference type="InterPro" id="IPR051919">
    <property type="entry name" value="W-dependent_AOR"/>
</dbReference>
<dbReference type="Gene3D" id="3.60.9.10">
    <property type="entry name" value="Aldehyde ferredoxin oxidoreductase, N-terminal domain"/>
    <property type="match status" value="1"/>
</dbReference>
<dbReference type="EMBL" id="BARS01011736">
    <property type="protein sequence ID" value="GAF93168.1"/>
    <property type="molecule type" value="Genomic_DNA"/>
</dbReference>
<dbReference type="Pfam" id="PF02730">
    <property type="entry name" value="AFOR_N"/>
    <property type="match status" value="1"/>
</dbReference>
<feature type="domain" description="Aldehyde ferredoxin oxidoreductase N-terminal" evidence="1">
    <location>
        <begin position="4"/>
        <end position="114"/>
    </location>
</feature>
<dbReference type="GO" id="GO:0051536">
    <property type="term" value="F:iron-sulfur cluster binding"/>
    <property type="evidence" value="ECO:0007669"/>
    <property type="project" value="InterPro"/>
</dbReference>
<gene>
    <name evidence="2" type="ORF">S01H1_21225</name>
</gene>
<sequence>MYGYMGQILRVNLSTGELKEEIPDEQDLRMYLGGAGLATKYLLDEVPKGIDPLGTENKLIFMTGPMTGTMSPSTGRFSVVAKSPLTGFWGQANSGGFWGVHLKRSGYDGIIFEG</sequence>
<dbReference type="AlphaFoldDB" id="X0TI10"/>
<organism evidence="2">
    <name type="scientific">marine sediment metagenome</name>
    <dbReference type="NCBI Taxonomy" id="412755"/>
    <lineage>
        <taxon>unclassified sequences</taxon>
        <taxon>metagenomes</taxon>
        <taxon>ecological metagenomes</taxon>
    </lineage>
</organism>
<dbReference type="InterPro" id="IPR013983">
    <property type="entry name" value="Ald_Fedxn_OxRdtase_N"/>
</dbReference>
<accession>X0TI10</accession>
<dbReference type="SMART" id="SM00790">
    <property type="entry name" value="AFOR_N"/>
    <property type="match status" value="1"/>
</dbReference>
<feature type="non-terminal residue" evidence="2">
    <location>
        <position position="114"/>
    </location>
</feature>
<comment type="caution">
    <text evidence="2">The sequence shown here is derived from an EMBL/GenBank/DDBJ whole genome shotgun (WGS) entry which is preliminary data.</text>
</comment>
<evidence type="ECO:0000259" key="1">
    <source>
        <dbReference type="SMART" id="SM00790"/>
    </source>
</evidence>
<dbReference type="PANTHER" id="PTHR30038">
    <property type="entry name" value="ALDEHYDE FERREDOXIN OXIDOREDUCTASE"/>
    <property type="match status" value="1"/>
</dbReference>
<dbReference type="InterPro" id="IPR036503">
    <property type="entry name" value="Ald_Fedxn_OxRdtase_N_sf"/>
</dbReference>
<dbReference type="SUPFAM" id="SSF56228">
    <property type="entry name" value="Aldehyde ferredoxin oxidoreductase, N-terminal domain"/>
    <property type="match status" value="1"/>
</dbReference>
<name>X0TI10_9ZZZZ</name>
<dbReference type="PANTHER" id="PTHR30038:SF0">
    <property type="entry name" value="TUNGSTEN-CONTAINING ALDEHYDE FERREDOXIN OXIDOREDUCTASE"/>
    <property type="match status" value="1"/>
</dbReference>
<reference evidence="2" key="1">
    <citation type="journal article" date="2014" name="Front. Microbiol.">
        <title>High frequency of phylogenetically diverse reductive dehalogenase-homologous genes in deep subseafloor sedimentary metagenomes.</title>
        <authorList>
            <person name="Kawai M."/>
            <person name="Futagami T."/>
            <person name="Toyoda A."/>
            <person name="Takaki Y."/>
            <person name="Nishi S."/>
            <person name="Hori S."/>
            <person name="Arai W."/>
            <person name="Tsubouchi T."/>
            <person name="Morono Y."/>
            <person name="Uchiyama I."/>
            <person name="Ito T."/>
            <person name="Fujiyama A."/>
            <person name="Inagaki F."/>
            <person name="Takami H."/>
        </authorList>
    </citation>
    <scope>NUCLEOTIDE SEQUENCE</scope>
    <source>
        <strain evidence="2">Expedition CK06-06</strain>
    </source>
</reference>